<name>A0A9P9AM84_9HYPO</name>
<dbReference type="Pfam" id="PF13673">
    <property type="entry name" value="Acetyltransf_10"/>
    <property type="match status" value="1"/>
</dbReference>
<keyword evidence="1" id="KW-0808">Transferase</keyword>
<dbReference type="GO" id="GO:0004059">
    <property type="term" value="F:aralkylamine N-acetyltransferase activity"/>
    <property type="evidence" value="ECO:0007669"/>
    <property type="project" value="TreeGrafter"/>
</dbReference>
<sequence>MEAYVRPLSIRDLDRCEVVESAAFPPAEAASRQKIHYRLTVTPETCYGLFLRGDVSPPIQLPADIPILNEAPENEDATLVAHTISTKASSPVVKDADMAIPPDWESDPEATYEVGHQPNGKTITLHSLAVSPTYQRSGLGKALMKAYLAHMKKTGQGDRVAILTYDRLVPYYQGLGFTHYGKSESNYAGVAWHDLAYVF</sequence>
<organism evidence="4 5">
    <name type="scientific">Thelonectria olida</name>
    <dbReference type="NCBI Taxonomy" id="1576542"/>
    <lineage>
        <taxon>Eukaryota</taxon>
        <taxon>Fungi</taxon>
        <taxon>Dikarya</taxon>
        <taxon>Ascomycota</taxon>
        <taxon>Pezizomycotina</taxon>
        <taxon>Sordariomycetes</taxon>
        <taxon>Hypocreomycetidae</taxon>
        <taxon>Hypocreales</taxon>
        <taxon>Nectriaceae</taxon>
        <taxon>Thelonectria</taxon>
    </lineage>
</organism>
<dbReference type="CDD" id="cd04301">
    <property type="entry name" value="NAT_SF"/>
    <property type="match status" value="1"/>
</dbReference>
<dbReference type="InterPro" id="IPR016181">
    <property type="entry name" value="Acyl_CoA_acyltransferase"/>
</dbReference>
<reference evidence="4 5" key="1">
    <citation type="journal article" date="2021" name="Nat. Commun.">
        <title>Genetic determinants of endophytism in the Arabidopsis root mycobiome.</title>
        <authorList>
            <person name="Mesny F."/>
            <person name="Miyauchi S."/>
            <person name="Thiergart T."/>
            <person name="Pickel B."/>
            <person name="Atanasova L."/>
            <person name="Karlsson M."/>
            <person name="Huettel B."/>
            <person name="Barry K.W."/>
            <person name="Haridas S."/>
            <person name="Chen C."/>
            <person name="Bauer D."/>
            <person name="Andreopoulos W."/>
            <person name="Pangilinan J."/>
            <person name="LaButti K."/>
            <person name="Riley R."/>
            <person name="Lipzen A."/>
            <person name="Clum A."/>
            <person name="Drula E."/>
            <person name="Henrissat B."/>
            <person name="Kohler A."/>
            <person name="Grigoriev I.V."/>
            <person name="Martin F.M."/>
            <person name="Hacquard S."/>
        </authorList>
    </citation>
    <scope>NUCLEOTIDE SEQUENCE [LARGE SCALE GENOMIC DNA]</scope>
    <source>
        <strain evidence="4 5">MPI-CAGE-CH-0241</strain>
    </source>
</reference>
<proteinExistence type="predicted"/>
<evidence type="ECO:0000256" key="1">
    <source>
        <dbReference type="ARBA" id="ARBA00022679"/>
    </source>
</evidence>
<comment type="caution">
    <text evidence="4">The sequence shown here is derived from an EMBL/GenBank/DDBJ whole genome shotgun (WGS) entry which is preliminary data.</text>
</comment>
<dbReference type="OrthoDB" id="30840at2759"/>
<accession>A0A9P9AM84</accession>
<dbReference type="Gene3D" id="3.40.630.30">
    <property type="match status" value="1"/>
</dbReference>
<dbReference type="GO" id="GO:0005737">
    <property type="term" value="C:cytoplasm"/>
    <property type="evidence" value="ECO:0007669"/>
    <property type="project" value="TreeGrafter"/>
</dbReference>
<protein>
    <recommendedName>
        <fullName evidence="3">N-acetyltransferase domain-containing protein</fullName>
    </recommendedName>
</protein>
<dbReference type="AlphaFoldDB" id="A0A9P9AM84"/>
<dbReference type="Proteomes" id="UP000777438">
    <property type="component" value="Unassembled WGS sequence"/>
</dbReference>
<keyword evidence="2" id="KW-0012">Acyltransferase</keyword>
<feature type="domain" description="N-acetyltransferase" evidence="3">
    <location>
        <begin position="65"/>
        <end position="199"/>
    </location>
</feature>
<evidence type="ECO:0000259" key="3">
    <source>
        <dbReference type="PROSITE" id="PS51186"/>
    </source>
</evidence>
<evidence type="ECO:0000313" key="4">
    <source>
        <dbReference type="EMBL" id="KAH6889876.1"/>
    </source>
</evidence>
<gene>
    <name evidence="4" type="ORF">B0T10DRAFT_42121</name>
</gene>
<dbReference type="PANTHER" id="PTHR10908:SF0">
    <property type="entry name" value="SEROTONIN N-ACETYLTRANSFERASE"/>
    <property type="match status" value="1"/>
</dbReference>
<dbReference type="EMBL" id="JAGPYM010000010">
    <property type="protein sequence ID" value="KAH6889876.1"/>
    <property type="molecule type" value="Genomic_DNA"/>
</dbReference>
<dbReference type="InterPro" id="IPR000182">
    <property type="entry name" value="GNAT_dom"/>
</dbReference>
<dbReference type="SUPFAM" id="SSF55729">
    <property type="entry name" value="Acyl-CoA N-acyltransferases (Nat)"/>
    <property type="match status" value="1"/>
</dbReference>
<evidence type="ECO:0000313" key="5">
    <source>
        <dbReference type="Proteomes" id="UP000777438"/>
    </source>
</evidence>
<keyword evidence="5" id="KW-1185">Reference proteome</keyword>
<dbReference type="PROSITE" id="PS51186">
    <property type="entry name" value="GNAT"/>
    <property type="match status" value="1"/>
</dbReference>
<dbReference type="PANTHER" id="PTHR10908">
    <property type="entry name" value="SEROTONIN N-ACETYLTRANSFERASE"/>
    <property type="match status" value="1"/>
</dbReference>
<evidence type="ECO:0000256" key="2">
    <source>
        <dbReference type="ARBA" id="ARBA00023315"/>
    </source>
</evidence>
<dbReference type="InterPro" id="IPR051635">
    <property type="entry name" value="SNAT-like"/>
</dbReference>